<protein>
    <submittedName>
        <fullName evidence="1">CRISPR-associated protein</fullName>
    </submittedName>
</protein>
<organism evidence="1 2">
    <name type="scientific">Sulfuriferula multivorans</name>
    <dbReference type="NCBI Taxonomy" id="1559896"/>
    <lineage>
        <taxon>Bacteria</taxon>
        <taxon>Pseudomonadati</taxon>
        <taxon>Pseudomonadota</taxon>
        <taxon>Betaproteobacteria</taxon>
        <taxon>Nitrosomonadales</taxon>
        <taxon>Sulfuricellaceae</taxon>
        <taxon>Sulfuriferula</taxon>
    </lineage>
</organism>
<dbReference type="Pfam" id="PF09709">
    <property type="entry name" value="Cas_Csd1"/>
    <property type="match status" value="1"/>
</dbReference>
<comment type="caution">
    <text evidence="1">The sequence shown here is derived from an EMBL/GenBank/DDBJ whole genome shotgun (WGS) entry which is preliminary data.</text>
</comment>
<dbReference type="InterPro" id="IPR010144">
    <property type="entry name" value="CRISPR-assoc_prot_Csd1-typ"/>
</dbReference>
<dbReference type="EMBL" id="BGOW01000036">
    <property type="protein sequence ID" value="GCB02151.1"/>
    <property type="molecule type" value="Genomic_DNA"/>
</dbReference>
<name>A0A401JZH1_9PROT</name>
<dbReference type="AlphaFoldDB" id="A0A401JZH1"/>
<evidence type="ECO:0000313" key="2">
    <source>
        <dbReference type="Proteomes" id="UP000286806"/>
    </source>
</evidence>
<accession>A0A401JZH1</accession>
<reference evidence="1 2" key="1">
    <citation type="journal article" date="2019" name="Front. Microbiol.">
        <title>Genomes of Neutrophilic Sulfur-Oxidizing Chemolithoautotrophs Representing 9 Proteobacterial Species From 8 Genera.</title>
        <authorList>
            <person name="Watanabe T."/>
            <person name="Kojima H."/>
            <person name="Umezawa K."/>
            <person name="Hori C."/>
            <person name="Takasuka T.E."/>
            <person name="Kato Y."/>
            <person name="Fukui M."/>
        </authorList>
    </citation>
    <scope>NUCLEOTIDE SEQUENCE [LARGE SCALE GENOMIC DNA]</scope>
    <source>
        <strain evidence="1 2">TTN</strain>
    </source>
</reference>
<sequence length="609" mass="68245">MPISHTPQQAHIEITLDADGNFKGARIVQKEETVIPATEKSAGRTGKTPPPHPLCDKVQYCADDYPGYGGGKPSFFKEYEAQLGKWCESEFSHPKAKAVLAYIRKGCVVADLVKEKILHIDSDRKLLTRWTGENQAPDLFRLLTAKAGERDQGDAFIRWHVREANNPCTAVWEDPSLQEAWAKFDASTKQLMGICMVTGEDVALAVSHPKRIRHAGDGAKLISANDASGYTFRGRFTDDTGLQACGVGYEVTQKAHNALRWLIHRQAYRNEDQVIVTWAVSGKPVPDPFKDSLSLFLSSEETAQAATESVLHDTGDTGQAFALRLKKAISGYRAQLDPTEGIVVMGLDSATPGRMAITFYRELLGSEFLNRIQAWHEKHAWPQNFGKDSKFVGTPAPRDIAEAAFGRRLDDKLRKTTVERLLPCIVDGRPLPRDLVESVVRRTYNRVGLEHWEWEKNLGISCALFKGFFNKREYQMTLETDRTSRDYLYGRLLAIAEHIEGRGLYVGGETRDTSAAKLMQRFADRPASTWRTIELALTPSKSRLRAKRPGFLYEMEKLHDEVVSSFAEEDFLDDRKLSGEFLLGYHCQRQALNPPKADTAASAEKTPAE</sequence>
<dbReference type="Proteomes" id="UP000286806">
    <property type="component" value="Unassembled WGS sequence"/>
</dbReference>
<dbReference type="CDD" id="cd09757">
    <property type="entry name" value="Cas8c_I-C"/>
    <property type="match status" value="1"/>
</dbReference>
<proteinExistence type="predicted"/>
<dbReference type="NCBIfam" id="TIGR01863">
    <property type="entry name" value="cas_Csd1"/>
    <property type="match status" value="1"/>
</dbReference>
<keyword evidence="2" id="KW-1185">Reference proteome</keyword>
<evidence type="ECO:0000313" key="1">
    <source>
        <dbReference type="EMBL" id="GCB02151.1"/>
    </source>
</evidence>
<gene>
    <name evidence="1" type="ORF">SFMTTN_2970</name>
</gene>